<dbReference type="AlphaFoldDB" id="A0A9X0BGB2"/>
<keyword evidence="2" id="KW-1185">Reference proteome</keyword>
<accession>A0A9X0BGB2</accession>
<name>A0A9X0BGB2_9EURO</name>
<gene>
    <name evidence="1" type="ORF">N7530_012185</name>
</gene>
<proteinExistence type="predicted"/>
<dbReference type="Proteomes" id="UP001147760">
    <property type="component" value="Unassembled WGS sequence"/>
</dbReference>
<sequence>MINNKIPWPVEINARGNSIDFADELLAEIKKHIKGGHGALKAAVNSFKELARNQFTTSEEFIDALKFRYKAICDLNGDPPPLHVYTSPHHQYFISSSSNHLSASTTASFRRQRLTAVLVHHF</sequence>
<reference evidence="1" key="2">
    <citation type="journal article" date="2023" name="IMA Fungus">
        <title>Comparative genomic study of the Penicillium genus elucidates a diverse pangenome and 15 lateral gene transfer events.</title>
        <authorList>
            <person name="Petersen C."/>
            <person name="Sorensen T."/>
            <person name="Nielsen M.R."/>
            <person name="Sondergaard T.E."/>
            <person name="Sorensen J.L."/>
            <person name="Fitzpatrick D.A."/>
            <person name="Frisvad J.C."/>
            <person name="Nielsen K.L."/>
        </authorList>
    </citation>
    <scope>NUCLEOTIDE SEQUENCE</scope>
    <source>
        <strain evidence="1">IBT 17660</strain>
    </source>
</reference>
<dbReference type="EMBL" id="JAPWDO010000009">
    <property type="protein sequence ID" value="KAJ5456911.1"/>
    <property type="molecule type" value="Genomic_DNA"/>
</dbReference>
<dbReference type="OrthoDB" id="4312532at2759"/>
<protein>
    <submittedName>
        <fullName evidence="1">Uncharacterized protein</fullName>
    </submittedName>
</protein>
<comment type="caution">
    <text evidence="1">The sequence shown here is derived from an EMBL/GenBank/DDBJ whole genome shotgun (WGS) entry which is preliminary data.</text>
</comment>
<evidence type="ECO:0000313" key="1">
    <source>
        <dbReference type="EMBL" id="KAJ5456911.1"/>
    </source>
</evidence>
<reference evidence="1" key="1">
    <citation type="submission" date="2022-12" db="EMBL/GenBank/DDBJ databases">
        <authorList>
            <person name="Petersen C."/>
        </authorList>
    </citation>
    <scope>NUCLEOTIDE SEQUENCE</scope>
    <source>
        <strain evidence="1">IBT 17660</strain>
    </source>
</reference>
<organism evidence="1 2">
    <name type="scientific">Penicillium desertorum</name>
    <dbReference type="NCBI Taxonomy" id="1303715"/>
    <lineage>
        <taxon>Eukaryota</taxon>
        <taxon>Fungi</taxon>
        <taxon>Dikarya</taxon>
        <taxon>Ascomycota</taxon>
        <taxon>Pezizomycotina</taxon>
        <taxon>Eurotiomycetes</taxon>
        <taxon>Eurotiomycetidae</taxon>
        <taxon>Eurotiales</taxon>
        <taxon>Aspergillaceae</taxon>
        <taxon>Penicillium</taxon>
    </lineage>
</organism>
<evidence type="ECO:0000313" key="2">
    <source>
        <dbReference type="Proteomes" id="UP001147760"/>
    </source>
</evidence>